<name>A0ABX0YYE3_9ACTN</name>
<evidence type="ECO:0000313" key="3">
    <source>
        <dbReference type="EMBL" id="NJP30491.1"/>
    </source>
</evidence>
<dbReference type="EMBL" id="JAATEO010000001">
    <property type="protein sequence ID" value="NJP30491.1"/>
    <property type="molecule type" value="Genomic_DNA"/>
</dbReference>
<sequence length="182" mass="18204">MTPTPPRRATARPRAAVALLAVLLTAGCGAPPELRQPTPTRAARTATPGPTGTPTAVPSPPLTGLPGLPGTGSTPSPGLVAAPCTAGPSGQRITDLVRGRDVLPRNARVQVKTGPLCADDWHYTVLDVAGHEPLQVVTRGPGGAPRLVTAGTDVCTVEVRVAAPVGVRTLACDAGTAPAFGA</sequence>
<protein>
    <recommendedName>
        <fullName evidence="5">Lipoprotein</fullName>
    </recommendedName>
</protein>
<comment type="caution">
    <text evidence="3">The sequence shown here is derived from an EMBL/GenBank/DDBJ whole genome shotgun (WGS) entry which is preliminary data.</text>
</comment>
<keyword evidence="2" id="KW-0732">Signal</keyword>
<evidence type="ECO:0000313" key="4">
    <source>
        <dbReference type="Proteomes" id="UP000783871"/>
    </source>
</evidence>
<gene>
    <name evidence="3" type="ORF">HCJ94_00395</name>
</gene>
<reference evidence="3 4" key="1">
    <citation type="submission" date="2020-03" db="EMBL/GenBank/DDBJ databases">
        <title>WGS of actinomycetes isolated from Thailand.</title>
        <authorList>
            <person name="Thawai C."/>
        </authorList>
    </citation>
    <scope>NUCLEOTIDE SEQUENCE [LARGE SCALE GENOMIC DNA]</scope>
    <source>
        <strain evidence="3 4">HSS6-12</strain>
    </source>
</reference>
<accession>A0ABX0YYE3</accession>
<keyword evidence="4" id="KW-1185">Reference proteome</keyword>
<organism evidence="3 4">
    <name type="scientific">Micromonospora thermarum</name>
    <dbReference type="NCBI Taxonomy" id="2720024"/>
    <lineage>
        <taxon>Bacteria</taxon>
        <taxon>Bacillati</taxon>
        <taxon>Actinomycetota</taxon>
        <taxon>Actinomycetes</taxon>
        <taxon>Micromonosporales</taxon>
        <taxon>Micromonosporaceae</taxon>
        <taxon>Micromonospora</taxon>
    </lineage>
</organism>
<dbReference type="Proteomes" id="UP000783871">
    <property type="component" value="Unassembled WGS sequence"/>
</dbReference>
<feature type="chain" id="PRO_5045971471" description="Lipoprotein" evidence="2">
    <location>
        <begin position="31"/>
        <end position="182"/>
    </location>
</feature>
<evidence type="ECO:0000256" key="1">
    <source>
        <dbReference type="SAM" id="MobiDB-lite"/>
    </source>
</evidence>
<proteinExistence type="predicted"/>
<evidence type="ECO:0008006" key="5">
    <source>
        <dbReference type="Google" id="ProtNLM"/>
    </source>
</evidence>
<feature type="compositionally biased region" description="Low complexity" evidence="1">
    <location>
        <begin position="37"/>
        <end position="56"/>
    </location>
</feature>
<evidence type="ECO:0000256" key="2">
    <source>
        <dbReference type="SAM" id="SignalP"/>
    </source>
</evidence>
<feature type="compositionally biased region" description="Low complexity" evidence="1">
    <location>
        <begin position="64"/>
        <end position="79"/>
    </location>
</feature>
<feature type="region of interest" description="Disordered" evidence="1">
    <location>
        <begin position="29"/>
        <end position="79"/>
    </location>
</feature>
<feature type="signal peptide" evidence="2">
    <location>
        <begin position="1"/>
        <end position="30"/>
    </location>
</feature>
<dbReference type="PROSITE" id="PS51257">
    <property type="entry name" value="PROKAR_LIPOPROTEIN"/>
    <property type="match status" value="1"/>
</dbReference>